<organism evidence="1 2">
    <name type="scientific">Daphnia magna</name>
    <dbReference type="NCBI Taxonomy" id="35525"/>
    <lineage>
        <taxon>Eukaryota</taxon>
        <taxon>Metazoa</taxon>
        <taxon>Ecdysozoa</taxon>
        <taxon>Arthropoda</taxon>
        <taxon>Crustacea</taxon>
        <taxon>Branchiopoda</taxon>
        <taxon>Diplostraca</taxon>
        <taxon>Cladocera</taxon>
        <taxon>Anomopoda</taxon>
        <taxon>Daphniidae</taxon>
        <taxon>Daphnia</taxon>
    </lineage>
</organism>
<gene>
    <name evidence="1" type="ORF">OUZ56_011315</name>
</gene>
<evidence type="ECO:0000313" key="2">
    <source>
        <dbReference type="Proteomes" id="UP001234178"/>
    </source>
</evidence>
<proteinExistence type="predicted"/>
<protein>
    <submittedName>
        <fullName evidence="1">Uncharacterized protein</fullName>
    </submittedName>
</protein>
<sequence>MTNVIWETIFYVRPLQPLEQRNSVEFELNWWSHTHRQITVKIRLHFKMKSEFNTIAGTFVRVGELIYCNSIPSCNCADKLQKTSYMFLHTEQQLLSFKRVTIGTLKNEIFLFFLNLHAQEEQKEKGKLSFISPVIY</sequence>
<keyword evidence="2" id="KW-1185">Reference proteome</keyword>
<accession>A0ABQ9Z116</accession>
<evidence type="ECO:0000313" key="1">
    <source>
        <dbReference type="EMBL" id="KAK4006160.1"/>
    </source>
</evidence>
<reference evidence="1 2" key="1">
    <citation type="journal article" date="2023" name="Nucleic Acids Res.">
        <title>The hologenome of Daphnia magna reveals possible DNA methylation and microbiome-mediated evolution of the host genome.</title>
        <authorList>
            <person name="Chaturvedi A."/>
            <person name="Li X."/>
            <person name="Dhandapani V."/>
            <person name="Marshall H."/>
            <person name="Kissane S."/>
            <person name="Cuenca-Cambronero M."/>
            <person name="Asole G."/>
            <person name="Calvet F."/>
            <person name="Ruiz-Romero M."/>
            <person name="Marangio P."/>
            <person name="Guigo R."/>
            <person name="Rago D."/>
            <person name="Mirbahai L."/>
            <person name="Eastwood N."/>
            <person name="Colbourne J.K."/>
            <person name="Zhou J."/>
            <person name="Mallon E."/>
            <person name="Orsini L."/>
        </authorList>
    </citation>
    <scope>NUCLEOTIDE SEQUENCE [LARGE SCALE GENOMIC DNA]</scope>
    <source>
        <strain evidence="1">LRV0_1</strain>
    </source>
</reference>
<dbReference type="EMBL" id="JAOYFB010000002">
    <property type="protein sequence ID" value="KAK4006160.1"/>
    <property type="molecule type" value="Genomic_DNA"/>
</dbReference>
<comment type="caution">
    <text evidence="1">The sequence shown here is derived from an EMBL/GenBank/DDBJ whole genome shotgun (WGS) entry which is preliminary data.</text>
</comment>
<name>A0ABQ9Z116_9CRUS</name>
<dbReference type="Proteomes" id="UP001234178">
    <property type="component" value="Unassembled WGS sequence"/>
</dbReference>